<name>A0A2R4NCH3_CLODI</name>
<organism evidence="1">
    <name type="scientific">Clostridioides difficile</name>
    <name type="common">Peptoclostridium difficile</name>
    <dbReference type="NCBI Taxonomy" id="1496"/>
    <lineage>
        <taxon>Bacteria</taxon>
        <taxon>Bacillati</taxon>
        <taxon>Bacillota</taxon>
        <taxon>Clostridia</taxon>
        <taxon>Peptostreptococcales</taxon>
        <taxon>Peptostreptococcaceae</taxon>
        <taxon>Clostridioides</taxon>
    </lineage>
</organism>
<reference evidence="1" key="1">
    <citation type="journal article" date="2018" name="Genome Biol. Evol.">
        <title>Two Groups of Cocirculating, Epidemic Clostridiodes difficile Strains Microdiversify through Different Mechanisms.</title>
        <authorList>
            <person name="Murillo T."/>
            <person name="Ramirez-Vargas G."/>
            <person name="Riedel T."/>
            <person name="Overmann J."/>
            <person name="Andersen J.M."/>
            <person name="Guzman-Verri C."/>
            <person name="Chaves-Olarte E."/>
            <person name="Rodriguez C."/>
        </authorList>
    </citation>
    <scope>NUCLEOTIDE SEQUENCE</scope>
    <source>
        <strain evidence="1">LIBA-6289</strain>
        <plasmid evidence="1">LIBA6289</plasmid>
    </source>
</reference>
<dbReference type="EMBL" id="MF547664">
    <property type="protein sequence ID" value="AVX33730.1"/>
    <property type="molecule type" value="Genomic_DNA"/>
</dbReference>
<dbReference type="AlphaFoldDB" id="A0A2R4NCH3"/>
<protein>
    <submittedName>
        <fullName evidence="1">Uncharacterized protein</fullName>
    </submittedName>
</protein>
<sequence length="52" mass="6087">MAIDKQIKTLAISILKKNNIDYDDWINEEHKKLIFNNATVLQEAIEKSKKND</sequence>
<dbReference type="RefSeq" id="WP_172692591.1">
    <property type="nucleotide sequence ID" value="NZ_MF547664.1"/>
</dbReference>
<keyword evidence="1" id="KW-0614">Plasmid</keyword>
<geneLocation type="plasmid" evidence="1">
    <name>LIBA6289</name>
</geneLocation>
<proteinExistence type="predicted"/>
<accession>A0A2R4NCH3</accession>
<gene>
    <name evidence="1" type="ORF">plasmid_LIBA6289_00045</name>
</gene>
<evidence type="ECO:0000313" key="1">
    <source>
        <dbReference type="EMBL" id="AVX33730.1"/>
    </source>
</evidence>